<reference evidence="2 3" key="1">
    <citation type="journal article" date="2007" name="Nature">
        <title>Evolution of genes and genomes on the Drosophila phylogeny.</title>
        <authorList>
            <consortium name="Drosophila 12 Genomes Consortium"/>
            <person name="Clark A.G."/>
            <person name="Eisen M.B."/>
            <person name="Smith D.R."/>
            <person name="Bergman C.M."/>
            <person name="Oliver B."/>
            <person name="Markow T.A."/>
            <person name="Kaufman T.C."/>
            <person name="Kellis M."/>
            <person name="Gelbart W."/>
            <person name="Iyer V.N."/>
            <person name="Pollard D.A."/>
            <person name="Sackton T.B."/>
            <person name="Larracuente A.M."/>
            <person name="Singh N.D."/>
            <person name="Abad J.P."/>
            <person name="Abt D.N."/>
            <person name="Adryan B."/>
            <person name="Aguade M."/>
            <person name="Akashi H."/>
            <person name="Anderson W.W."/>
            <person name="Aquadro C.F."/>
            <person name="Ardell D.H."/>
            <person name="Arguello R."/>
            <person name="Artieri C.G."/>
            <person name="Barbash D.A."/>
            <person name="Barker D."/>
            <person name="Barsanti P."/>
            <person name="Batterham P."/>
            <person name="Batzoglou S."/>
            <person name="Begun D."/>
            <person name="Bhutkar A."/>
            <person name="Blanco E."/>
            <person name="Bosak S.A."/>
            <person name="Bradley R.K."/>
            <person name="Brand A.D."/>
            <person name="Brent M.R."/>
            <person name="Brooks A.N."/>
            <person name="Brown R.H."/>
            <person name="Butlin R.K."/>
            <person name="Caggese C."/>
            <person name="Calvi B.R."/>
            <person name="Bernardo de Carvalho A."/>
            <person name="Caspi A."/>
            <person name="Castrezana S."/>
            <person name="Celniker S.E."/>
            <person name="Chang J.L."/>
            <person name="Chapple C."/>
            <person name="Chatterji S."/>
            <person name="Chinwalla A."/>
            <person name="Civetta A."/>
            <person name="Clifton S.W."/>
            <person name="Comeron J.M."/>
            <person name="Costello J.C."/>
            <person name="Coyne J.A."/>
            <person name="Daub J."/>
            <person name="David R.G."/>
            <person name="Delcher A.L."/>
            <person name="Delehaunty K."/>
            <person name="Do C.B."/>
            <person name="Ebling H."/>
            <person name="Edwards K."/>
            <person name="Eickbush T."/>
            <person name="Evans J.D."/>
            <person name="Filipski A."/>
            <person name="Findeiss S."/>
            <person name="Freyhult E."/>
            <person name="Fulton L."/>
            <person name="Fulton R."/>
            <person name="Garcia A.C."/>
            <person name="Gardiner A."/>
            <person name="Garfield D.A."/>
            <person name="Garvin B.E."/>
            <person name="Gibson G."/>
            <person name="Gilbert D."/>
            <person name="Gnerre S."/>
            <person name="Godfrey J."/>
            <person name="Good R."/>
            <person name="Gotea V."/>
            <person name="Gravely B."/>
            <person name="Greenberg A.J."/>
            <person name="Griffiths-Jones S."/>
            <person name="Gross S."/>
            <person name="Guigo R."/>
            <person name="Gustafson E.A."/>
            <person name="Haerty W."/>
            <person name="Hahn M.W."/>
            <person name="Halligan D.L."/>
            <person name="Halpern A.L."/>
            <person name="Halter G.M."/>
            <person name="Han M.V."/>
            <person name="Heger A."/>
            <person name="Hillier L."/>
            <person name="Hinrichs A.S."/>
            <person name="Holmes I."/>
            <person name="Hoskins R.A."/>
            <person name="Hubisz M.J."/>
            <person name="Hultmark D."/>
            <person name="Huntley M.A."/>
            <person name="Jaffe D.B."/>
            <person name="Jagadeeshan S."/>
            <person name="Jeck W.R."/>
            <person name="Johnson J."/>
            <person name="Jones C.D."/>
            <person name="Jordan W.C."/>
            <person name="Karpen G.H."/>
            <person name="Kataoka E."/>
            <person name="Keightley P.D."/>
            <person name="Kheradpour P."/>
            <person name="Kirkness E.F."/>
            <person name="Koerich L.B."/>
            <person name="Kristiansen K."/>
            <person name="Kudrna D."/>
            <person name="Kulathinal R.J."/>
            <person name="Kumar S."/>
            <person name="Kwok R."/>
            <person name="Lander E."/>
            <person name="Langley C.H."/>
            <person name="Lapoint R."/>
            <person name="Lazzaro B.P."/>
            <person name="Lee S.J."/>
            <person name="Levesque L."/>
            <person name="Li R."/>
            <person name="Lin C.F."/>
            <person name="Lin M.F."/>
            <person name="Lindblad-Toh K."/>
            <person name="Llopart A."/>
            <person name="Long M."/>
            <person name="Low L."/>
            <person name="Lozovsky E."/>
            <person name="Lu J."/>
            <person name="Luo M."/>
            <person name="Machado C.A."/>
            <person name="Makalowski W."/>
            <person name="Marzo M."/>
            <person name="Matsuda M."/>
            <person name="Matzkin L."/>
            <person name="McAllister B."/>
            <person name="McBride C.S."/>
            <person name="McKernan B."/>
            <person name="McKernan K."/>
            <person name="Mendez-Lago M."/>
            <person name="Minx P."/>
            <person name="Mollenhauer M.U."/>
            <person name="Montooth K."/>
            <person name="Mount S.M."/>
            <person name="Mu X."/>
            <person name="Myers E."/>
            <person name="Negre B."/>
            <person name="Newfeld S."/>
            <person name="Nielsen R."/>
            <person name="Noor M.A."/>
            <person name="O'Grady P."/>
            <person name="Pachter L."/>
            <person name="Papaceit M."/>
            <person name="Parisi M.J."/>
            <person name="Parisi M."/>
            <person name="Parts L."/>
            <person name="Pedersen J.S."/>
            <person name="Pesole G."/>
            <person name="Phillippy A.M."/>
            <person name="Ponting C.P."/>
            <person name="Pop M."/>
            <person name="Porcelli D."/>
            <person name="Powell J.R."/>
            <person name="Prohaska S."/>
            <person name="Pruitt K."/>
            <person name="Puig M."/>
            <person name="Quesneville H."/>
            <person name="Ram K.R."/>
            <person name="Rand D."/>
            <person name="Rasmussen M.D."/>
            <person name="Reed L.K."/>
            <person name="Reenan R."/>
            <person name="Reily A."/>
            <person name="Remington K.A."/>
            <person name="Rieger T.T."/>
            <person name="Ritchie M.G."/>
            <person name="Robin C."/>
            <person name="Rogers Y.H."/>
            <person name="Rohde C."/>
            <person name="Rozas J."/>
            <person name="Rubenfield M.J."/>
            <person name="Ruiz A."/>
            <person name="Russo S."/>
            <person name="Salzberg S.L."/>
            <person name="Sanchez-Gracia A."/>
            <person name="Saranga D.J."/>
            <person name="Sato H."/>
            <person name="Schaeffer S.W."/>
            <person name="Schatz M.C."/>
            <person name="Schlenke T."/>
            <person name="Schwartz R."/>
            <person name="Segarra C."/>
            <person name="Singh R.S."/>
            <person name="Sirot L."/>
            <person name="Sirota M."/>
            <person name="Sisneros N.B."/>
            <person name="Smith C.D."/>
            <person name="Smith T.F."/>
            <person name="Spieth J."/>
            <person name="Stage D.E."/>
            <person name="Stark A."/>
            <person name="Stephan W."/>
            <person name="Strausberg R.L."/>
            <person name="Strempel S."/>
            <person name="Sturgill D."/>
            <person name="Sutton G."/>
            <person name="Sutton G.G."/>
            <person name="Tao W."/>
            <person name="Teichmann S."/>
            <person name="Tobari Y.N."/>
            <person name="Tomimura Y."/>
            <person name="Tsolas J.M."/>
            <person name="Valente V.L."/>
            <person name="Venter E."/>
            <person name="Venter J.C."/>
            <person name="Vicario S."/>
            <person name="Vieira F.G."/>
            <person name="Vilella A.J."/>
            <person name="Villasante A."/>
            <person name="Walenz B."/>
            <person name="Wang J."/>
            <person name="Wasserman M."/>
            <person name="Watts T."/>
            <person name="Wilson D."/>
            <person name="Wilson R.K."/>
            <person name="Wing R.A."/>
            <person name="Wolfner M.F."/>
            <person name="Wong A."/>
            <person name="Wong G.K."/>
            <person name="Wu C.I."/>
            <person name="Wu G."/>
            <person name="Yamamoto D."/>
            <person name="Yang H.P."/>
            <person name="Yang S.P."/>
            <person name="Yorke J.A."/>
            <person name="Yoshida K."/>
            <person name="Zdobnov E."/>
            <person name="Zhang P."/>
            <person name="Zhang Y."/>
            <person name="Zimin A.V."/>
            <person name="Baldwin J."/>
            <person name="Abdouelleil A."/>
            <person name="Abdulkadir J."/>
            <person name="Abebe A."/>
            <person name="Abera B."/>
            <person name="Abreu J."/>
            <person name="Acer S.C."/>
            <person name="Aftuck L."/>
            <person name="Alexander A."/>
            <person name="An P."/>
            <person name="Anderson E."/>
            <person name="Anderson S."/>
            <person name="Arachi H."/>
            <person name="Azer M."/>
            <person name="Bachantsang P."/>
            <person name="Barry A."/>
            <person name="Bayul T."/>
            <person name="Berlin A."/>
            <person name="Bessette D."/>
            <person name="Bloom T."/>
            <person name="Blye J."/>
            <person name="Boguslavskiy L."/>
            <person name="Bonnet C."/>
            <person name="Boukhgalter B."/>
            <person name="Bourzgui I."/>
            <person name="Brown A."/>
            <person name="Cahill P."/>
            <person name="Channer S."/>
            <person name="Cheshatsang Y."/>
            <person name="Chuda L."/>
            <person name="Citroen M."/>
            <person name="Collymore A."/>
            <person name="Cooke P."/>
            <person name="Costello M."/>
            <person name="D'Aco K."/>
            <person name="Daza R."/>
            <person name="De Haan G."/>
            <person name="DeGray S."/>
            <person name="DeMaso C."/>
            <person name="Dhargay N."/>
            <person name="Dooley K."/>
            <person name="Dooley E."/>
            <person name="Doricent M."/>
            <person name="Dorje P."/>
            <person name="Dorjee K."/>
            <person name="Dupes A."/>
            <person name="Elong R."/>
            <person name="Falk J."/>
            <person name="Farina A."/>
            <person name="Faro S."/>
            <person name="Ferguson D."/>
            <person name="Fisher S."/>
            <person name="Foley C.D."/>
            <person name="Franke A."/>
            <person name="Friedrich D."/>
            <person name="Gadbois L."/>
            <person name="Gearin G."/>
            <person name="Gearin C.R."/>
            <person name="Giannoukos G."/>
            <person name="Goode T."/>
            <person name="Graham J."/>
            <person name="Grandbois E."/>
            <person name="Grewal S."/>
            <person name="Gyaltsen K."/>
            <person name="Hafez N."/>
            <person name="Hagos B."/>
            <person name="Hall J."/>
            <person name="Henson C."/>
            <person name="Hollinger A."/>
            <person name="Honan T."/>
            <person name="Huard M.D."/>
            <person name="Hughes L."/>
            <person name="Hurhula B."/>
            <person name="Husby M.E."/>
            <person name="Kamat A."/>
            <person name="Kanga B."/>
            <person name="Kashin S."/>
            <person name="Khazanovich D."/>
            <person name="Kisner P."/>
            <person name="Lance K."/>
            <person name="Lara M."/>
            <person name="Lee W."/>
            <person name="Lennon N."/>
            <person name="Letendre F."/>
            <person name="LeVine R."/>
            <person name="Lipovsky A."/>
            <person name="Liu X."/>
            <person name="Liu J."/>
            <person name="Liu S."/>
            <person name="Lokyitsang T."/>
            <person name="Lokyitsang Y."/>
            <person name="Lubonja R."/>
            <person name="Lui A."/>
            <person name="MacDonald P."/>
            <person name="Magnisalis V."/>
            <person name="Maru K."/>
            <person name="Matthews C."/>
            <person name="McCusker W."/>
            <person name="McDonough S."/>
            <person name="Mehta T."/>
            <person name="Meldrim J."/>
            <person name="Meneus L."/>
            <person name="Mihai O."/>
            <person name="Mihalev A."/>
            <person name="Mihova T."/>
            <person name="Mittelman R."/>
            <person name="Mlenga V."/>
            <person name="Montmayeur A."/>
            <person name="Mulrain L."/>
            <person name="Navidi A."/>
            <person name="Naylor J."/>
            <person name="Negash T."/>
            <person name="Nguyen T."/>
            <person name="Nguyen N."/>
            <person name="Nicol R."/>
            <person name="Norbu C."/>
            <person name="Norbu N."/>
            <person name="Novod N."/>
            <person name="O'Neill B."/>
            <person name="Osman S."/>
            <person name="Markiewicz E."/>
            <person name="Oyono O.L."/>
            <person name="Patti C."/>
            <person name="Phunkhang P."/>
            <person name="Pierre F."/>
            <person name="Priest M."/>
            <person name="Raghuraman S."/>
            <person name="Rege F."/>
            <person name="Reyes R."/>
            <person name="Rise C."/>
            <person name="Rogov P."/>
            <person name="Ross K."/>
            <person name="Ryan E."/>
            <person name="Settipalli S."/>
            <person name="Shea T."/>
            <person name="Sherpa N."/>
            <person name="Shi L."/>
            <person name="Shih D."/>
            <person name="Sparrow T."/>
            <person name="Spaulding J."/>
            <person name="Stalker J."/>
            <person name="Stange-Thomann N."/>
            <person name="Stavropoulos S."/>
            <person name="Stone C."/>
            <person name="Strader C."/>
            <person name="Tesfaye S."/>
            <person name="Thomson T."/>
            <person name="Thoulutsang Y."/>
            <person name="Thoulutsang D."/>
            <person name="Topham K."/>
            <person name="Topping I."/>
            <person name="Tsamla T."/>
            <person name="Vassiliev H."/>
            <person name="Vo A."/>
            <person name="Wangchuk T."/>
            <person name="Wangdi T."/>
            <person name="Weiand M."/>
            <person name="Wilkinson J."/>
            <person name="Wilson A."/>
            <person name="Yadav S."/>
            <person name="Young G."/>
            <person name="Yu Q."/>
            <person name="Zembek L."/>
            <person name="Zhong D."/>
            <person name="Zimmer A."/>
            <person name="Zwirko Z."/>
            <person name="Jaffe D.B."/>
            <person name="Alvarez P."/>
            <person name="Brockman W."/>
            <person name="Butler J."/>
            <person name="Chin C."/>
            <person name="Gnerre S."/>
            <person name="Grabherr M."/>
            <person name="Kleber M."/>
            <person name="Mauceli E."/>
            <person name="MacCallum I."/>
        </authorList>
    </citation>
    <scope>NUCLEOTIDE SEQUENCE [LARGE SCALE GENOMIC DNA]</scope>
    <source>
        <strain evidence="3">Tucson 14030-0811.24</strain>
    </source>
</reference>
<dbReference type="HOGENOM" id="CLU_3070973_0_0_1"/>
<name>B4MNN5_DROWI</name>
<dbReference type="OrthoDB" id="7832424at2759"/>
<sequence>MSDQSNQRASGAFVFNNIVRFLFAASLLIVMSAIYQHDSDGGSHYIHPRRAMQ</sequence>
<proteinExistence type="predicted"/>
<keyword evidence="1" id="KW-0812">Transmembrane</keyword>
<dbReference type="InParanoid" id="B4MNN5"/>
<keyword evidence="1" id="KW-1133">Transmembrane helix</keyword>
<dbReference type="KEGG" id="dwi:6639781"/>
<evidence type="ECO:0000256" key="1">
    <source>
        <dbReference type="SAM" id="Phobius"/>
    </source>
</evidence>
<keyword evidence="1" id="KW-0472">Membrane</keyword>
<accession>B4MNN5</accession>
<dbReference type="PhylomeDB" id="B4MNN5"/>
<gene>
    <name evidence="2" type="primary">Dwil\GK19614</name>
    <name evidence="2" type="ORF">Dwil_GK19614</name>
</gene>
<evidence type="ECO:0000313" key="3">
    <source>
        <dbReference type="Proteomes" id="UP000007798"/>
    </source>
</evidence>
<dbReference type="EMBL" id="CH963848">
    <property type="protein sequence ID" value="EDW73724.1"/>
    <property type="molecule type" value="Genomic_DNA"/>
</dbReference>
<dbReference type="AlphaFoldDB" id="B4MNN5"/>
<dbReference type="Proteomes" id="UP000007798">
    <property type="component" value="Unassembled WGS sequence"/>
</dbReference>
<keyword evidence="3" id="KW-1185">Reference proteome</keyword>
<organism evidence="2 3">
    <name type="scientific">Drosophila willistoni</name>
    <name type="common">Fruit fly</name>
    <dbReference type="NCBI Taxonomy" id="7260"/>
    <lineage>
        <taxon>Eukaryota</taxon>
        <taxon>Metazoa</taxon>
        <taxon>Ecdysozoa</taxon>
        <taxon>Arthropoda</taxon>
        <taxon>Hexapoda</taxon>
        <taxon>Insecta</taxon>
        <taxon>Pterygota</taxon>
        <taxon>Neoptera</taxon>
        <taxon>Endopterygota</taxon>
        <taxon>Diptera</taxon>
        <taxon>Brachycera</taxon>
        <taxon>Muscomorpha</taxon>
        <taxon>Ephydroidea</taxon>
        <taxon>Drosophilidae</taxon>
        <taxon>Drosophila</taxon>
        <taxon>Sophophora</taxon>
    </lineage>
</organism>
<evidence type="ECO:0000313" key="2">
    <source>
        <dbReference type="EMBL" id="EDW73724.1"/>
    </source>
</evidence>
<feature type="transmembrane region" description="Helical" evidence="1">
    <location>
        <begin position="12"/>
        <end position="35"/>
    </location>
</feature>
<protein>
    <submittedName>
        <fullName evidence="2">Uncharacterized protein</fullName>
    </submittedName>
</protein>